<dbReference type="Proteomes" id="UP000019464">
    <property type="component" value="Unassembled WGS sequence"/>
</dbReference>
<organism evidence="1 2">
    <name type="scientific">Nitrincola nitratireducens</name>
    <dbReference type="NCBI Taxonomy" id="1229521"/>
    <lineage>
        <taxon>Bacteria</taxon>
        <taxon>Pseudomonadati</taxon>
        <taxon>Pseudomonadota</taxon>
        <taxon>Gammaproteobacteria</taxon>
        <taxon>Oceanospirillales</taxon>
        <taxon>Oceanospirillaceae</taxon>
        <taxon>Nitrincola</taxon>
    </lineage>
</organism>
<name>W9UVA2_9GAMM</name>
<reference evidence="1 2" key="2">
    <citation type="journal article" date="2015" name="Syst. Appl. Microbiol.">
        <title>Nitrincola nitratireducens sp. nov. isolated from a haloalkaline crater lake.</title>
        <authorList>
            <person name="Singh A."/>
            <person name="Vaidya B."/>
            <person name="Tanuku N.R."/>
            <person name="Pinnaka A.K."/>
        </authorList>
    </citation>
    <scope>NUCLEOTIDE SEQUENCE [LARGE SCALE GENOMIC DNA]</scope>
    <source>
        <strain evidence="1 2">AK23</strain>
    </source>
</reference>
<gene>
    <name evidence="1" type="ORF">D791_01960</name>
</gene>
<keyword evidence="2" id="KW-1185">Reference proteome</keyword>
<proteinExistence type="predicted"/>
<evidence type="ECO:0000313" key="2">
    <source>
        <dbReference type="Proteomes" id="UP000019464"/>
    </source>
</evidence>
<dbReference type="STRING" id="1229521.D791_01960"/>
<comment type="caution">
    <text evidence="1">The sequence shown here is derived from an EMBL/GenBank/DDBJ whole genome shotgun (WGS) entry which is preliminary data.</text>
</comment>
<protein>
    <submittedName>
        <fullName evidence="1">Uncharacterized protein</fullName>
    </submittedName>
</protein>
<dbReference type="EMBL" id="AONB01000008">
    <property type="protein sequence ID" value="EXJ11173.1"/>
    <property type="molecule type" value="Genomic_DNA"/>
</dbReference>
<sequence>MSQSRWSVNSAILRSRSRRRLSRVWPQASSVCSVSLLLLPLNPMYLHRLRVGGWPYVAGVAAGFWHRCAFYNQHTQWVWLAYNHLRGALQECPESSHIFSYPNPKLNVNLTTYHTSFMFRVKSCFSIPLERQVLQQENLRLYLGVELPHEPHLGVVCA</sequence>
<accession>W9UVA2</accession>
<dbReference type="AlphaFoldDB" id="W9UVA2"/>
<evidence type="ECO:0000313" key="1">
    <source>
        <dbReference type="EMBL" id="EXJ11173.1"/>
    </source>
</evidence>
<reference evidence="2" key="1">
    <citation type="submission" date="2012-11" db="EMBL/GenBank/DDBJ databases">
        <authorList>
            <person name="Singh A."/>
            <person name="Pinnaka A.K."/>
            <person name="Vaidya B."/>
        </authorList>
    </citation>
    <scope>NUCLEOTIDE SEQUENCE [LARGE SCALE GENOMIC DNA]</scope>
    <source>
        <strain evidence="2">AK23</strain>
    </source>
</reference>